<keyword evidence="11" id="KW-0458">Lysosome</keyword>
<reference evidence="17 18" key="1">
    <citation type="submission" date="2015-09" db="EMBL/GenBank/DDBJ databases">
        <title>Draft genome of the scarab beetle Oryctes borbonicus.</title>
        <authorList>
            <person name="Meyer J.M."/>
            <person name="Markov G.V."/>
            <person name="Baskaran P."/>
            <person name="Herrmann M."/>
            <person name="Sommer R.J."/>
            <person name="Roedelsperger C."/>
        </authorList>
    </citation>
    <scope>NUCLEOTIDE SEQUENCE [LARGE SCALE GENOMIC DNA]</scope>
    <source>
        <strain evidence="17">OB123</strain>
        <tissue evidence="17">Whole animal</tissue>
    </source>
</reference>
<evidence type="ECO:0000313" key="17">
    <source>
        <dbReference type="EMBL" id="KRT84908.1"/>
    </source>
</evidence>
<dbReference type="PANTHER" id="PTHR13222:SF1">
    <property type="entry name" value="RB1-INDUCIBLE COILED-COIL PROTEIN 1"/>
    <property type="match status" value="1"/>
</dbReference>
<keyword evidence="5" id="KW-0963">Cytoplasm</keyword>
<keyword evidence="9" id="KW-0175">Coiled coil</keyword>
<keyword evidence="12" id="KW-0539">Nucleus</keyword>
<dbReference type="CDD" id="cd17060">
    <property type="entry name" value="Ubl_RB1CC1"/>
    <property type="match status" value="1"/>
</dbReference>
<dbReference type="GO" id="GO:0034045">
    <property type="term" value="C:phagophore assembly site membrane"/>
    <property type="evidence" value="ECO:0007669"/>
    <property type="project" value="TreeGrafter"/>
</dbReference>
<keyword evidence="6" id="KW-0597">Phosphoprotein</keyword>
<evidence type="ECO:0000256" key="9">
    <source>
        <dbReference type="ARBA" id="ARBA00023054"/>
    </source>
</evidence>
<evidence type="ECO:0000256" key="8">
    <source>
        <dbReference type="ARBA" id="ARBA00023015"/>
    </source>
</evidence>
<dbReference type="GO" id="GO:0008285">
    <property type="term" value="P:negative regulation of cell population proliferation"/>
    <property type="evidence" value="ECO:0007669"/>
    <property type="project" value="UniProtKB-ARBA"/>
</dbReference>
<dbReference type="GO" id="GO:0060090">
    <property type="term" value="F:molecular adaptor activity"/>
    <property type="evidence" value="ECO:0007669"/>
    <property type="project" value="TreeGrafter"/>
</dbReference>
<dbReference type="SUPFAM" id="SSF54236">
    <property type="entry name" value="Ubiquitin-like"/>
    <property type="match status" value="1"/>
</dbReference>
<evidence type="ECO:0000256" key="4">
    <source>
        <dbReference type="ARBA" id="ARBA00004514"/>
    </source>
</evidence>
<keyword evidence="7" id="KW-0072">Autophagy</keyword>
<dbReference type="PANTHER" id="PTHR13222">
    <property type="entry name" value="RB1-INDUCIBLE COILED-COIL"/>
    <property type="match status" value="1"/>
</dbReference>
<evidence type="ECO:0000313" key="18">
    <source>
        <dbReference type="Proteomes" id="UP000051574"/>
    </source>
</evidence>
<evidence type="ECO:0000256" key="10">
    <source>
        <dbReference type="ARBA" id="ARBA00023163"/>
    </source>
</evidence>
<evidence type="ECO:0000256" key="13">
    <source>
        <dbReference type="ARBA" id="ARBA00023306"/>
    </source>
</evidence>
<dbReference type="FunFam" id="3.10.20.90:FF:000049">
    <property type="entry name" value="RB1-inducible coiled-coil protein 1 isoform X1"/>
    <property type="match status" value="1"/>
</dbReference>
<evidence type="ECO:0000256" key="7">
    <source>
        <dbReference type="ARBA" id="ARBA00023006"/>
    </source>
</evidence>
<evidence type="ECO:0000256" key="5">
    <source>
        <dbReference type="ARBA" id="ARBA00022490"/>
    </source>
</evidence>
<organism evidence="17 18">
    <name type="scientific">Oryctes borbonicus</name>
    <dbReference type="NCBI Taxonomy" id="1629725"/>
    <lineage>
        <taxon>Eukaryota</taxon>
        <taxon>Metazoa</taxon>
        <taxon>Ecdysozoa</taxon>
        <taxon>Arthropoda</taxon>
        <taxon>Hexapoda</taxon>
        <taxon>Insecta</taxon>
        <taxon>Pterygota</taxon>
        <taxon>Neoptera</taxon>
        <taxon>Endopterygota</taxon>
        <taxon>Coleoptera</taxon>
        <taxon>Polyphaga</taxon>
        <taxon>Scarabaeiformia</taxon>
        <taxon>Scarabaeidae</taxon>
        <taxon>Dynastinae</taxon>
        <taxon>Oryctes</taxon>
    </lineage>
</organism>
<dbReference type="OrthoDB" id="447953at2759"/>
<accession>A0A0T6BC51</accession>
<dbReference type="GO" id="GO:0005634">
    <property type="term" value="C:nucleus"/>
    <property type="evidence" value="ECO:0007669"/>
    <property type="project" value="UniProtKB-SubCell"/>
</dbReference>
<dbReference type="GO" id="GO:0000422">
    <property type="term" value="P:autophagy of mitochondrion"/>
    <property type="evidence" value="ECO:0007669"/>
    <property type="project" value="TreeGrafter"/>
</dbReference>
<comment type="caution">
    <text evidence="17">The sequence shown here is derived from an EMBL/GenBank/DDBJ whole genome shotgun (WGS) entry which is preliminary data.</text>
</comment>
<protein>
    <recommendedName>
        <fullName evidence="15">RB1-inducible coiled-coil protein 1</fullName>
    </recommendedName>
    <alternativeName>
        <fullName evidence="16">FAK family kinase-interacting protein of 200 kDa</fullName>
    </alternativeName>
</protein>
<dbReference type="GO" id="GO:0061709">
    <property type="term" value="P:reticulophagy"/>
    <property type="evidence" value="ECO:0007669"/>
    <property type="project" value="TreeGrafter"/>
</dbReference>
<dbReference type="AlphaFoldDB" id="A0A0T6BC51"/>
<dbReference type="GO" id="GO:0019901">
    <property type="term" value="F:protein kinase binding"/>
    <property type="evidence" value="ECO:0007669"/>
    <property type="project" value="UniProtKB-ARBA"/>
</dbReference>
<dbReference type="Proteomes" id="UP000051574">
    <property type="component" value="Unassembled WGS sequence"/>
</dbReference>
<dbReference type="GO" id="GO:0000045">
    <property type="term" value="P:autophagosome assembly"/>
    <property type="evidence" value="ECO:0007669"/>
    <property type="project" value="InterPro"/>
</dbReference>
<dbReference type="Gene3D" id="3.10.20.90">
    <property type="entry name" value="Phosphatidylinositol 3-kinase Catalytic Subunit, Chain A, domain 1"/>
    <property type="match status" value="1"/>
</dbReference>
<proteinExistence type="predicted"/>
<keyword evidence="13" id="KW-0131">Cell cycle</keyword>
<comment type="subcellular location">
    <subcellularLocation>
        <location evidence="4">Cytoplasm</location>
        <location evidence="4">Cytosol</location>
    </subcellularLocation>
    <subcellularLocation>
        <location evidence="3">Lysosome</location>
    </subcellularLocation>
    <subcellularLocation>
        <location evidence="1">Nucleus</location>
    </subcellularLocation>
    <subcellularLocation>
        <location evidence="2">Preautophagosomal structure</location>
    </subcellularLocation>
</comment>
<evidence type="ECO:0000256" key="12">
    <source>
        <dbReference type="ARBA" id="ARBA00023242"/>
    </source>
</evidence>
<dbReference type="GO" id="GO:0034517">
    <property type="term" value="P:ribophagy"/>
    <property type="evidence" value="ECO:0007669"/>
    <property type="project" value="TreeGrafter"/>
</dbReference>
<evidence type="ECO:0000256" key="15">
    <source>
        <dbReference type="ARBA" id="ARBA00069790"/>
    </source>
</evidence>
<evidence type="ECO:0000256" key="2">
    <source>
        <dbReference type="ARBA" id="ARBA00004329"/>
    </source>
</evidence>
<comment type="function">
    <text evidence="14">Involved in autophagy. Regulates early events but also late events of autophagosome formation through direct interaction with Atg16L1. Required for the formation of the autophagosome-like double-membrane structure that surrounds the Salmonella-containing vacuole (SCV) during S.typhimurium infection and subsequent xenophagy. Involved in repair of DNA damage caused by ionizing radiation, which subsequently improves cell survival by decreasing apoptosis. Inhibits PTK2/FAK1 and PTK2B/PYK2 kinase activity, affecting their downstream signaling pathways. Plays a role as a modulator of TGF-beta-signaling by restricting substrate specificity of RNF111. Functions as a DNA-binding transcription factor. Is a potent regulator of the RB1 pathway through induction of RB1 expression. Plays a crucial role in muscular differentiation. Plays an indispensable role in fetal hematopoiesis and in the regulation of neuronal homeostasis.</text>
</comment>
<dbReference type="GO" id="GO:1990316">
    <property type="term" value="C:Atg1/ULK1 kinase complex"/>
    <property type="evidence" value="ECO:0007669"/>
    <property type="project" value="TreeGrafter"/>
</dbReference>
<evidence type="ECO:0000256" key="16">
    <source>
        <dbReference type="ARBA" id="ARBA00080154"/>
    </source>
</evidence>
<name>A0A0T6BC51_9SCAR</name>
<dbReference type="GO" id="GO:0031090">
    <property type="term" value="C:organelle membrane"/>
    <property type="evidence" value="ECO:0007669"/>
    <property type="project" value="UniProtKB-ARBA"/>
</dbReference>
<evidence type="ECO:0000256" key="11">
    <source>
        <dbReference type="ARBA" id="ARBA00023228"/>
    </source>
</evidence>
<dbReference type="GO" id="GO:0034727">
    <property type="term" value="P:piecemeal microautophagy of the nucleus"/>
    <property type="evidence" value="ECO:0007669"/>
    <property type="project" value="TreeGrafter"/>
</dbReference>
<keyword evidence="8" id="KW-0805">Transcription regulation</keyword>
<dbReference type="GO" id="GO:0005829">
    <property type="term" value="C:cytosol"/>
    <property type="evidence" value="ECO:0007669"/>
    <property type="project" value="UniProtKB-SubCell"/>
</dbReference>
<dbReference type="InterPro" id="IPR029071">
    <property type="entry name" value="Ubiquitin-like_domsf"/>
</dbReference>
<evidence type="ECO:0000256" key="1">
    <source>
        <dbReference type="ARBA" id="ARBA00004123"/>
    </source>
</evidence>
<dbReference type="GO" id="GO:0061723">
    <property type="term" value="P:glycophagy"/>
    <property type="evidence" value="ECO:0007669"/>
    <property type="project" value="TreeGrafter"/>
</dbReference>
<sequence>MLYVFHVDTGTMMTCDMNLALESVTHLKEHIQRTCNIPCDKQVLLVSGGESLDPDSRVCSYSAGTDTNPIFLFSKSVIESTTPPSANVELVSDAAIAKKL</sequence>
<evidence type="ECO:0000256" key="6">
    <source>
        <dbReference type="ARBA" id="ARBA00022553"/>
    </source>
</evidence>
<keyword evidence="10" id="KW-0804">Transcription</keyword>
<dbReference type="EMBL" id="LJIG01002032">
    <property type="protein sequence ID" value="KRT84908.1"/>
    <property type="molecule type" value="Genomic_DNA"/>
</dbReference>
<dbReference type="GO" id="GO:0005764">
    <property type="term" value="C:lysosome"/>
    <property type="evidence" value="ECO:0007669"/>
    <property type="project" value="UniProtKB-SubCell"/>
</dbReference>
<evidence type="ECO:0000256" key="14">
    <source>
        <dbReference type="ARBA" id="ARBA00053494"/>
    </source>
</evidence>
<evidence type="ECO:0000256" key="3">
    <source>
        <dbReference type="ARBA" id="ARBA00004371"/>
    </source>
</evidence>
<keyword evidence="18" id="KW-1185">Reference proteome</keyword>
<gene>
    <name evidence="17" type="ORF">AMK59_932</name>
</gene>
<dbReference type="InterPro" id="IPR040040">
    <property type="entry name" value="ATG11"/>
</dbReference>